<dbReference type="PROSITE" id="PS00018">
    <property type="entry name" value="EF_HAND_1"/>
    <property type="match status" value="1"/>
</dbReference>
<sequence length="171" mass="18847">MPSKGSRGSSKKAKKSGSNVFDTFTQDQVSQFKDGFTIMDRDRDGILNKGDLRGVFDEIGRLATEEELDGMLAESEAPINFTIFLSMFAAKSTGENDEDEVIIKAIRAFEKSDSQIDSENFKGMLMGLGDKLSEGEVEQAFTAFDDYFDEDTGMFDANGIIEMLVGAEDNK</sequence>
<reference evidence="4 5" key="1">
    <citation type="submission" date="2024-05" db="EMBL/GenBank/DDBJ databases">
        <authorList>
            <person name="Wallberg A."/>
        </authorList>
    </citation>
    <scope>NUCLEOTIDE SEQUENCE [LARGE SCALE GENOMIC DNA]</scope>
</reference>
<dbReference type="InterPro" id="IPR002048">
    <property type="entry name" value="EF_hand_dom"/>
</dbReference>
<dbReference type="PANTHER" id="PTHR23049">
    <property type="entry name" value="MYOSIN REGULATORY LIGHT CHAIN 2"/>
    <property type="match status" value="1"/>
</dbReference>
<name>A0AAV2Q339_MEGNR</name>
<keyword evidence="2" id="KW-0106">Calcium</keyword>
<accession>A0AAV2Q339</accession>
<dbReference type="InterPro" id="IPR050403">
    <property type="entry name" value="Myosin_RLC"/>
</dbReference>
<dbReference type="InterPro" id="IPR011992">
    <property type="entry name" value="EF-hand-dom_pair"/>
</dbReference>
<evidence type="ECO:0000256" key="2">
    <source>
        <dbReference type="ARBA" id="ARBA00022837"/>
    </source>
</evidence>
<dbReference type="GO" id="GO:0005509">
    <property type="term" value="F:calcium ion binding"/>
    <property type="evidence" value="ECO:0007669"/>
    <property type="project" value="InterPro"/>
</dbReference>
<keyword evidence="5" id="KW-1185">Reference proteome</keyword>
<organism evidence="4 5">
    <name type="scientific">Meganyctiphanes norvegica</name>
    <name type="common">Northern krill</name>
    <name type="synonym">Thysanopoda norvegica</name>
    <dbReference type="NCBI Taxonomy" id="48144"/>
    <lineage>
        <taxon>Eukaryota</taxon>
        <taxon>Metazoa</taxon>
        <taxon>Ecdysozoa</taxon>
        <taxon>Arthropoda</taxon>
        <taxon>Crustacea</taxon>
        <taxon>Multicrustacea</taxon>
        <taxon>Malacostraca</taxon>
        <taxon>Eumalacostraca</taxon>
        <taxon>Eucarida</taxon>
        <taxon>Euphausiacea</taxon>
        <taxon>Euphausiidae</taxon>
        <taxon>Meganyctiphanes</taxon>
    </lineage>
</organism>
<dbReference type="InterPro" id="IPR018247">
    <property type="entry name" value="EF_Hand_1_Ca_BS"/>
</dbReference>
<dbReference type="FunFam" id="1.10.238.10:FF:000001">
    <property type="entry name" value="Calmodulin 1"/>
    <property type="match status" value="1"/>
</dbReference>
<evidence type="ECO:0000259" key="3">
    <source>
        <dbReference type="PROSITE" id="PS50222"/>
    </source>
</evidence>
<dbReference type="AlphaFoldDB" id="A0AAV2Q339"/>
<evidence type="ECO:0000313" key="5">
    <source>
        <dbReference type="Proteomes" id="UP001497623"/>
    </source>
</evidence>
<evidence type="ECO:0000313" key="4">
    <source>
        <dbReference type="EMBL" id="CAL4067857.1"/>
    </source>
</evidence>
<dbReference type="EMBL" id="CAXKWB010002855">
    <property type="protein sequence ID" value="CAL4067857.1"/>
    <property type="molecule type" value="Genomic_DNA"/>
</dbReference>
<dbReference type="PROSITE" id="PS50222">
    <property type="entry name" value="EF_HAND_2"/>
    <property type="match status" value="1"/>
</dbReference>
<dbReference type="Gene3D" id="1.10.238.10">
    <property type="entry name" value="EF-hand"/>
    <property type="match status" value="1"/>
</dbReference>
<dbReference type="SUPFAM" id="SSF47473">
    <property type="entry name" value="EF-hand"/>
    <property type="match status" value="1"/>
</dbReference>
<evidence type="ECO:0000256" key="1">
    <source>
        <dbReference type="ARBA" id="ARBA00022737"/>
    </source>
</evidence>
<protein>
    <recommendedName>
        <fullName evidence="3">EF-hand domain-containing protein</fullName>
    </recommendedName>
</protein>
<comment type="caution">
    <text evidence="4">The sequence shown here is derived from an EMBL/GenBank/DDBJ whole genome shotgun (WGS) entry which is preliminary data.</text>
</comment>
<gene>
    <name evidence="4" type="ORF">MNOR_LOCUS6776</name>
</gene>
<feature type="domain" description="EF-hand" evidence="3">
    <location>
        <begin position="27"/>
        <end position="62"/>
    </location>
</feature>
<dbReference type="Proteomes" id="UP001497623">
    <property type="component" value="Unassembled WGS sequence"/>
</dbReference>
<proteinExistence type="predicted"/>
<keyword evidence="1" id="KW-0677">Repeat</keyword>